<reference evidence="2 3" key="1">
    <citation type="journal article" date="2019" name="G3 (Bethesda)">
        <title>Sequencing of a Wild Apple (Malus baccata) Genome Unravels the Differences Between Cultivated and Wild Apple Species Regarding Disease Resistance and Cold Tolerance.</title>
        <authorList>
            <person name="Chen X."/>
        </authorList>
    </citation>
    <scope>NUCLEOTIDE SEQUENCE [LARGE SCALE GENOMIC DNA]</scope>
    <source>
        <strain evidence="3">cv. Shandingzi</strain>
        <tissue evidence="2">Leaves</tissue>
    </source>
</reference>
<name>A0A540KPS9_MALBA</name>
<protein>
    <submittedName>
        <fullName evidence="2">Uncharacterized protein</fullName>
    </submittedName>
</protein>
<keyword evidence="3" id="KW-1185">Reference proteome</keyword>
<evidence type="ECO:0000313" key="2">
    <source>
        <dbReference type="EMBL" id="TQD76228.1"/>
    </source>
</evidence>
<evidence type="ECO:0000313" key="3">
    <source>
        <dbReference type="Proteomes" id="UP000315295"/>
    </source>
</evidence>
<dbReference type="EMBL" id="VIEB01001044">
    <property type="protein sequence ID" value="TQD76228.1"/>
    <property type="molecule type" value="Genomic_DNA"/>
</dbReference>
<gene>
    <name evidence="2" type="ORF">C1H46_038255</name>
</gene>
<dbReference type="Proteomes" id="UP000315295">
    <property type="component" value="Unassembled WGS sequence"/>
</dbReference>
<accession>A0A540KPS9</accession>
<feature type="region of interest" description="Disordered" evidence="1">
    <location>
        <begin position="76"/>
        <end position="114"/>
    </location>
</feature>
<organism evidence="2 3">
    <name type="scientific">Malus baccata</name>
    <name type="common">Siberian crab apple</name>
    <name type="synonym">Pyrus baccata</name>
    <dbReference type="NCBI Taxonomy" id="106549"/>
    <lineage>
        <taxon>Eukaryota</taxon>
        <taxon>Viridiplantae</taxon>
        <taxon>Streptophyta</taxon>
        <taxon>Embryophyta</taxon>
        <taxon>Tracheophyta</taxon>
        <taxon>Spermatophyta</taxon>
        <taxon>Magnoliopsida</taxon>
        <taxon>eudicotyledons</taxon>
        <taxon>Gunneridae</taxon>
        <taxon>Pentapetalae</taxon>
        <taxon>rosids</taxon>
        <taxon>fabids</taxon>
        <taxon>Rosales</taxon>
        <taxon>Rosaceae</taxon>
        <taxon>Amygdaloideae</taxon>
        <taxon>Maleae</taxon>
        <taxon>Malus</taxon>
    </lineage>
</organism>
<comment type="caution">
    <text evidence="2">The sequence shown here is derived from an EMBL/GenBank/DDBJ whole genome shotgun (WGS) entry which is preliminary data.</text>
</comment>
<evidence type="ECO:0000256" key="1">
    <source>
        <dbReference type="SAM" id="MobiDB-lite"/>
    </source>
</evidence>
<sequence length="125" mass="13838">MKILQCTDNMTDDTRASPEIIAMLREPGAAERFLLGLLGPDDTRITQSYDDGVLRQNLAYHALANTCFGFTEPTRIPRGSTRRFKTRHSDKPTPIQPLSVAQIDSSPTWNPDSTTAPLIADHVLS</sequence>
<dbReference type="AlphaFoldDB" id="A0A540KPS9"/>
<feature type="compositionally biased region" description="Polar residues" evidence="1">
    <location>
        <begin position="102"/>
        <end position="114"/>
    </location>
</feature>
<dbReference type="STRING" id="106549.A0A540KPS9"/>
<proteinExistence type="predicted"/>